<feature type="region of interest" description="Disordered" evidence="1">
    <location>
        <begin position="1"/>
        <end position="99"/>
    </location>
</feature>
<dbReference type="OrthoDB" id="5867588at2759"/>
<dbReference type="EMBL" id="KZ346090">
    <property type="protein sequence ID" value="PIO71005.1"/>
    <property type="molecule type" value="Genomic_DNA"/>
</dbReference>
<organism evidence="3 4">
    <name type="scientific">Teladorsagia circumcincta</name>
    <name type="common">Brown stomach worm</name>
    <name type="synonym">Ostertagia circumcincta</name>
    <dbReference type="NCBI Taxonomy" id="45464"/>
    <lineage>
        <taxon>Eukaryota</taxon>
        <taxon>Metazoa</taxon>
        <taxon>Ecdysozoa</taxon>
        <taxon>Nematoda</taxon>
        <taxon>Chromadorea</taxon>
        <taxon>Rhabditida</taxon>
        <taxon>Rhabditina</taxon>
        <taxon>Rhabditomorpha</taxon>
        <taxon>Strongyloidea</taxon>
        <taxon>Trichostrongylidae</taxon>
        <taxon>Teladorsagia</taxon>
    </lineage>
</organism>
<gene>
    <name evidence="3" type="ORF">TELCIR_07107</name>
</gene>
<evidence type="ECO:0000256" key="1">
    <source>
        <dbReference type="SAM" id="MobiDB-lite"/>
    </source>
</evidence>
<keyword evidence="2" id="KW-0812">Transmembrane</keyword>
<sequence length="154" mass="16776">MDADQYEQLGPGKSKIGEPGQTEGGVESKKPQVLPARTPGQTVLGQFALRPGDDVDLSSERATTIGSAEGGAPVKKSKSKEDLSAEKERDREKPKAKPKPIQIDIKPYVEPTMLKMCHAVTLTLLVISFVLMALTVVQFVDIFVWLPILFGDEE</sequence>
<dbReference type="Proteomes" id="UP000230423">
    <property type="component" value="Unassembled WGS sequence"/>
</dbReference>
<keyword evidence="4" id="KW-1185">Reference proteome</keyword>
<evidence type="ECO:0000313" key="4">
    <source>
        <dbReference type="Proteomes" id="UP000230423"/>
    </source>
</evidence>
<protein>
    <submittedName>
        <fullName evidence="3">Uncharacterized protein</fullName>
    </submittedName>
</protein>
<keyword evidence="2" id="KW-0472">Membrane</keyword>
<feature type="compositionally biased region" description="Basic and acidic residues" evidence="1">
    <location>
        <begin position="79"/>
        <end position="95"/>
    </location>
</feature>
<name>A0A2G9UL89_TELCI</name>
<reference evidence="3 4" key="1">
    <citation type="submission" date="2015-09" db="EMBL/GenBank/DDBJ databases">
        <title>Draft genome of the parasitic nematode Teladorsagia circumcincta isolate WARC Sus (inbred).</title>
        <authorList>
            <person name="Mitreva M."/>
        </authorList>
    </citation>
    <scope>NUCLEOTIDE SEQUENCE [LARGE SCALE GENOMIC DNA]</scope>
    <source>
        <strain evidence="3 4">S</strain>
    </source>
</reference>
<accession>A0A2G9UL89</accession>
<keyword evidence="2" id="KW-1133">Transmembrane helix</keyword>
<evidence type="ECO:0000313" key="3">
    <source>
        <dbReference type="EMBL" id="PIO71005.1"/>
    </source>
</evidence>
<proteinExistence type="predicted"/>
<feature type="transmembrane region" description="Helical" evidence="2">
    <location>
        <begin position="122"/>
        <end position="148"/>
    </location>
</feature>
<evidence type="ECO:0000256" key="2">
    <source>
        <dbReference type="SAM" id="Phobius"/>
    </source>
</evidence>
<dbReference type="AlphaFoldDB" id="A0A2G9UL89"/>